<dbReference type="Proteomes" id="UP000610966">
    <property type="component" value="Unassembled WGS sequence"/>
</dbReference>
<sequence length="407" mass="43740">MGGMSVLKEVPFPPDPRPRQSSTSKQPTPKRSGLEPDQVPMRVWIDDTDSPADVIDALALSPFATGTQPWSRTTHLDRVRPDAPMTAAGGLLLRVAQHTDGHEARLVAGDGWTLRVVRHANRSATLTATAVSEELAASVLAEAVRDAAEAAPDADHVSMGFWWASAHGARRSVKPITTSAWQDIRRNYARAAAPRLDTLMKTTPGDITGRLLLLHGPPGTGKTTLLRTLAREWAGWCQVDCVLDPERLFGEPGYLMDVAVGWDGPDDEDDEARWRLLVLEDCDELIRAEAKQSTGQGLSRLLNLTDGLLGQGRDVLVAITTNEDLSRLHPAVVRPGRCLAQIEIGRLDAAQAAEWLRDSSPDTTTGVPAGVPGGVPAGGATLAELFALRDGRPVTEPDPPTSMGQYL</sequence>
<dbReference type="GO" id="GO:0005524">
    <property type="term" value="F:ATP binding"/>
    <property type="evidence" value="ECO:0007669"/>
    <property type="project" value="InterPro"/>
</dbReference>
<evidence type="ECO:0000313" key="4">
    <source>
        <dbReference type="EMBL" id="GIH72658.1"/>
    </source>
</evidence>
<accession>A0A8J3RHW8</accession>
<dbReference type="PROSITE" id="PS50837">
    <property type="entry name" value="NACHT"/>
    <property type="match status" value="1"/>
</dbReference>
<dbReference type="AlphaFoldDB" id="A0A8J3RHW8"/>
<evidence type="ECO:0000256" key="2">
    <source>
        <dbReference type="SAM" id="MobiDB-lite"/>
    </source>
</evidence>
<dbReference type="InterPro" id="IPR003959">
    <property type="entry name" value="ATPase_AAA_core"/>
</dbReference>
<dbReference type="GO" id="GO:0016887">
    <property type="term" value="F:ATP hydrolysis activity"/>
    <property type="evidence" value="ECO:0007669"/>
    <property type="project" value="InterPro"/>
</dbReference>
<dbReference type="Pfam" id="PF00004">
    <property type="entry name" value="AAA"/>
    <property type="match status" value="2"/>
</dbReference>
<evidence type="ECO:0000259" key="3">
    <source>
        <dbReference type="PROSITE" id="PS50837"/>
    </source>
</evidence>
<reference evidence="4" key="1">
    <citation type="submission" date="2021-01" db="EMBL/GenBank/DDBJ databases">
        <title>Whole genome shotgun sequence of Sphaerimonospora thailandensis NBRC 107569.</title>
        <authorList>
            <person name="Komaki H."/>
            <person name="Tamura T."/>
        </authorList>
    </citation>
    <scope>NUCLEOTIDE SEQUENCE</scope>
    <source>
        <strain evidence="4">NBRC 107569</strain>
    </source>
</reference>
<dbReference type="InterPro" id="IPR003593">
    <property type="entry name" value="AAA+_ATPase"/>
</dbReference>
<feature type="region of interest" description="Disordered" evidence="2">
    <location>
        <begin position="1"/>
        <end position="39"/>
    </location>
</feature>
<protein>
    <recommendedName>
        <fullName evidence="3">NACHT domain-containing protein</fullName>
    </recommendedName>
</protein>
<dbReference type="InterPro" id="IPR007111">
    <property type="entry name" value="NACHT_NTPase"/>
</dbReference>
<keyword evidence="5" id="KW-1185">Reference proteome</keyword>
<dbReference type="Gene3D" id="3.40.50.300">
    <property type="entry name" value="P-loop containing nucleotide triphosphate hydrolases"/>
    <property type="match status" value="1"/>
</dbReference>
<dbReference type="EMBL" id="BOOG01000058">
    <property type="protein sequence ID" value="GIH72658.1"/>
    <property type="molecule type" value="Genomic_DNA"/>
</dbReference>
<organism evidence="4 5">
    <name type="scientific">Sphaerimonospora thailandensis</name>
    <dbReference type="NCBI Taxonomy" id="795644"/>
    <lineage>
        <taxon>Bacteria</taxon>
        <taxon>Bacillati</taxon>
        <taxon>Actinomycetota</taxon>
        <taxon>Actinomycetes</taxon>
        <taxon>Streptosporangiales</taxon>
        <taxon>Streptosporangiaceae</taxon>
        <taxon>Sphaerimonospora</taxon>
    </lineage>
</organism>
<dbReference type="InterPro" id="IPR050747">
    <property type="entry name" value="Mitochondrial_chaperone_BCS1"/>
</dbReference>
<feature type="domain" description="NACHT" evidence="3">
    <location>
        <begin position="210"/>
        <end position="234"/>
    </location>
</feature>
<dbReference type="SMART" id="SM00382">
    <property type="entry name" value="AAA"/>
    <property type="match status" value="1"/>
</dbReference>
<proteinExistence type="inferred from homology"/>
<comment type="caution">
    <text evidence="4">The sequence shown here is derived from an EMBL/GenBank/DDBJ whole genome shotgun (WGS) entry which is preliminary data.</text>
</comment>
<evidence type="ECO:0000256" key="1">
    <source>
        <dbReference type="ARBA" id="ARBA00007448"/>
    </source>
</evidence>
<evidence type="ECO:0000313" key="5">
    <source>
        <dbReference type="Proteomes" id="UP000610966"/>
    </source>
</evidence>
<dbReference type="InterPro" id="IPR027417">
    <property type="entry name" value="P-loop_NTPase"/>
</dbReference>
<feature type="compositionally biased region" description="Polar residues" evidence="2">
    <location>
        <begin position="19"/>
        <end position="29"/>
    </location>
</feature>
<comment type="similarity">
    <text evidence="1">Belongs to the AAA ATPase family. BCS1 subfamily.</text>
</comment>
<dbReference type="InterPro" id="IPR045969">
    <property type="entry name" value="DUF5925"/>
</dbReference>
<name>A0A8J3RHW8_9ACTN</name>
<gene>
    <name evidence="4" type="ORF">Mth01_49110</name>
</gene>
<dbReference type="PANTHER" id="PTHR23070">
    <property type="entry name" value="BCS1 AAA-TYPE ATPASE"/>
    <property type="match status" value="1"/>
</dbReference>
<dbReference type="Pfam" id="PF19347">
    <property type="entry name" value="DUF5925"/>
    <property type="match status" value="1"/>
</dbReference>
<dbReference type="SUPFAM" id="SSF52540">
    <property type="entry name" value="P-loop containing nucleoside triphosphate hydrolases"/>
    <property type="match status" value="1"/>
</dbReference>